<dbReference type="InterPro" id="IPR000253">
    <property type="entry name" value="FHA_dom"/>
</dbReference>
<dbReference type="InterPro" id="IPR008984">
    <property type="entry name" value="SMAD_FHA_dom_sf"/>
</dbReference>
<evidence type="ECO:0000259" key="2">
    <source>
        <dbReference type="PROSITE" id="PS50006"/>
    </source>
</evidence>
<feature type="domain" description="FHA" evidence="2">
    <location>
        <begin position="88"/>
        <end position="143"/>
    </location>
</feature>
<feature type="region of interest" description="Disordered" evidence="1">
    <location>
        <begin position="45"/>
        <end position="65"/>
    </location>
</feature>
<dbReference type="AlphaFoldDB" id="A0A9D2BES2"/>
<name>A0A9D2BES2_9BACT</name>
<dbReference type="Gene3D" id="2.60.200.20">
    <property type="match status" value="1"/>
</dbReference>
<gene>
    <name evidence="3" type="ORF">H9977_00580</name>
</gene>
<dbReference type="Proteomes" id="UP000886740">
    <property type="component" value="Unassembled WGS sequence"/>
</dbReference>
<proteinExistence type="predicted"/>
<accession>A0A9D2BES2</accession>
<dbReference type="Pfam" id="PF00498">
    <property type="entry name" value="FHA"/>
    <property type="match status" value="1"/>
</dbReference>
<evidence type="ECO:0000313" key="4">
    <source>
        <dbReference type="Proteomes" id="UP000886740"/>
    </source>
</evidence>
<sequence length="143" mass="15994">MIALKCPHCHVGLKVDEGKIPLGITFFKCPKCKGEIPVSLLNLNSSPKQEDSDNTVLVSPPSSHKGKLTVLANEETEEQILPLEEGTFTIGRLSSLSQANLPIRTKDRSMSREHIRIEVKKDTRGNYKHFLSDNNSKNHTLYN</sequence>
<evidence type="ECO:0000313" key="3">
    <source>
        <dbReference type="EMBL" id="HIX73541.1"/>
    </source>
</evidence>
<reference evidence="3" key="1">
    <citation type="journal article" date="2021" name="PeerJ">
        <title>Extensive microbial diversity within the chicken gut microbiome revealed by metagenomics and culture.</title>
        <authorList>
            <person name="Gilroy R."/>
            <person name="Ravi A."/>
            <person name="Getino M."/>
            <person name="Pursley I."/>
            <person name="Horton D.L."/>
            <person name="Alikhan N.F."/>
            <person name="Baker D."/>
            <person name="Gharbi K."/>
            <person name="Hall N."/>
            <person name="Watson M."/>
            <person name="Adriaenssens E.M."/>
            <person name="Foster-Nyarko E."/>
            <person name="Jarju S."/>
            <person name="Secka A."/>
            <person name="Antonio M."/>
            <person name="Oren A."/>
            <person name="Chaudhuri R.R."/>
            <person name="La Ragione R."/>
            <person name="Hildebrand F."/>
            <person name="Pallen M.J."/>
        </authorList>
    </citation>
    <scope>NUCLEOTIDE SEQUENCE</scope>
    <source>
        <strain evidence="3">ChiGjej6B6-14162</strain>
    </source>
</reference>
<dbReference type="CDD" id="cd00060">
    <property type="entry name" value="FHA"/>
    <property type="match status" value="1"/>
</dbReference>
<evidence type="ECO:0000256" key="1">
    <source>
        <dbReference type="SAM" id="MobiDB-lite"/>
    </source>
</evidence>
<organism evidence="3 4">
    <name type="scientific">Candidatus Parabacteroides intestinipullorum</name>
    <dbReference type="NCBI Taxonomy" id="2838723"/>
    <lineage>
        <taxon>Bacteria</taxon>
        <taxon>Pseudomonadati</taxon>
        <taxon>Bacteroidota</taxon>
        <taxon>Bacteroidia</taxon>
        <taxon>Bacteroidales</taxon>
        <taxon>Tannerellaceae</taxon>
        <taxon>Parabacteroides</taxon>
    </lineage>
</organism>
<dbReference type="EMBL" id="DXEL01000005">
    <property type="protein sequence ID" value="HIX73541.1"/>
    <property type="molecule type" value="Genomic_DNA"/>
</dbReference>
<dbReference type="PROSITE" id="PS50006">
    <property type="entry name" value="FHA_DOMAIN"/>
    <property type="match status" value="1"/>
</dbReference>
<dbReference type="SUPFAM" id="SSF49879">
    <property type="entry name" value="SMAD/FHA domain"/>
    <property type="match status" value="1"/>
</dbReference>
<feature type="non-terminal residue" evidence="3">
    <location>
        <position position="143"/>
    </location>
</feature>
<reference evidence="3" key="2">
    <citation type="submission" date="2021-04" db="EMBL/GenBank/DDBJ databases">
        <authorList>
            <person name="Gilroy R."/>
        </authorList>
    </citation>
    <scope>NUCLEOTIDE SEQUENCE</scope>
    <source>
        <strain evidence="3">ChiGjej6B6-14162</strain>
    </source>
</reference>
<comment type="caution">
    <text evidence="3">The sequence shown here is derived from an EMBL/GenBank/DDBJ whole genome shotgun (WGS) entry which is preliminary data.</text>
</comment>
<protein>
    <submittedName>
        <fullName evidence="3">FHA domain-containing protein</fullName>
    </submittedName>
</protein>